<sequence length="202" mass="22784">MQELFEKLKDSKSAKRRSAAKKLRKLGNSAAGPYLLEALKKELKDSRTWETQYQMIMAIGECEYSAALPFLVELIEQRFEATMIYMAAGDAIVRLSKKNENDALPAITLFTTGNQALIEGGLQAVAMLRMCPPKDQISKIIDFASNYGVDEYVRFYVAVAASGWEGPEVEAFLKQCMDSTQEHFKSAVEHALKNKYKKWEPL</sequence>
<dbReference type="SUPFAM" id="SSF48371">
    <property type="entry name" value="ARM repeat"/>
    <property type="match status" value="1"/>
</dbReference>
<evidence type="ECO:0000313" key="1">
    <source>
        <dbReference type="EMBL" id="TQV74235.1"/>
    </source>
</evidence>
<dbReference type="Pfam" id="PF03130">
    <property type="entry name" value="HEAT_PBS"/>
    <property type="match status" value="1"/>
</dbReference>
<evidence type="ECO:0000313" key="2">
    <source>
        <dbReference type="Proteomes" id="UP000319732"/>
    </source>
</evidence>
<name>A0A545TAK0_9GAMM</name>
<comment type="caution">
    <text evidence="1">The sequence shown here is derived from an EMBL/GenBank/DDBJ whole genome shotgun (WGS) entry which is preliminary data.</text>
</comment>
<dbReference type="EMBL" id="VHSG01000017">
    <property type="protein sequence ID" value="TQV74235.1"/>
    <property type="molecule type" value="Genomic_DNA"/>
</dbReference>
<gene>
    <name evidence="1" type="ORF">FKG94_16650</name>
</gene>
<dbReference type="InterPro" id="IPR016024">
    <property type="entry name" value="ARM-type_fold"/>
</dbReference>
<protein>
    <submittedName>
        <fullName evidence="1">HEAT repeat domain-containing protein</fullName>
    </submittedName>
</protein>
<reference evidence="1 2" key="1">
    <citation type="submission" date="2019-06" db="EMBL/GenBank/DDBJ databases">
        <title>Whole genome sequence for Cellvibrionaceae sp. R142.</title>
        <authorList>
            <person name="Wang G."/>
        </authorList>
    </citation>
    <scope>NUCLEOTIDE SEQUENCE [LARGE SCALE GENOMIC DNA]</scope>
    <source>
        <strain evidence="1 2">R142</strain>
    </source>
</reference>
<accession>A0A545TAK0</accession>
<dbReference type="InterPro" id="IPR011989">
    <property type="entry name" value="ARM-like"/>
</dbReference>
<dbReference type="RefSeq" id="WP_142905458.1">
    <property type="nucleotide sequence ID" value="NZ_ML660096.1"/>
</dbReference>
<keyword evidence="2" id="KW-1185">Reference proteome</keyword>
<dbReference type="AlphaFoldDB" id="A0A545TAK0"/>
<dbReference type="Proteomes" id="UP000319732">
    <property type="component" value="Unassembled WGS sequence"/>
</dbReference>
<dbReference type="InterPro" id="IPR004155">
    <property type="entry name" value="PBS_lyase_HEAT"/>
</dbReference>
<organism evidence="1 2">
    <name type="scientific">Exilibacterium tricleocarpae</name>
    <dbReference type="NCBI Taxonomy" id="2591008"/>
    <lineage>
        <taxon>Bacteria</taxon>
        <taxon>Pseudomonadati</taxon>
        <taxon>Pseudomonadota</taxon>
        <taxon>Gammaproteobacteria</taxon>
        <taxon>Cellvibrionales</taxon>
        <taxon>Cellvibrionaceae</taxon>
        <taxon>Exilibacterium</taxon>
    </lineage>
</organism>
<proteinExistence type="predicted"/>
<dbReference type="OrthoDB" id="4217093at2"/>
<dbReference type="Gene3D" id="1.25.10.10">
    <property type="entry name" value="Leucine-rich Repeat Variant"/>
    <property type="match status" value="1"/>
</dbReference>